<dbReference type="SUPFAM" id="SSF69318">
    <property type="entry name" value="Integrin alpha N-terminal domain"/>
    <property type="match status" value="2"/>
</dbReference>
<dbReference type="EMBL" id="LT629732">
    <property type="protein sequence ID" value="SDS31363.1"/>
    <property type="molecule type" value="Genomic_DNA"/>
</dbReference>
<reference evidence="1 2" key="1">
    <citation type="submission" date="2016-10" db="EMBL/GenBank/DDBJ databases">
        <authorList>
            <person name="de Groot N.N."/>
        </authorList>
    </citation>
    <scope>NUCLEOTIDE SEQUENCE [LARGE SCALE GENOMIC DNA]</scope>
    <source>
        <strain evidence="1 2">DSM 22024</strain>
    </source>
</reference>
<dbReference type="OrthoDB" id="514320at2"/>
<dbReference type="AlphaFoldDB" id="A0A1H1R6N2"/>
<dbReference type="InterPro" id="IPR028994">
    <property type="entry name" value="Integrin_alpha_N"/>
</dbReference>
<gene>
    <name evidence="1" type="ORF">SAMN04489717_2295</name>
</gene>
<dbReference type="Proteomes" id="UP000198983">
    <property type="component" value="Chromosome I"/>
</dbReference>
<name>A0A1H1R6N2_9ACTN</name>
<sequence length="492" mass="52329">MGLEPGLPWVEAVGPSGDVVIYDENQQVVSRTSGANMFCVLPGGPGREGWFRILRPTDASTPDHIVYDPDGHYVFASTAEAVQHGSDPWLIPYGHGFGPARYVLANFGVDQSWRVDQHPRFVTDLTGDGRADIIGFGDAGVWTSLNDGAGNFGAAHYVLANLGVDQGWRVDAHPRFAADLTGDGRADIIGFGDAGVWTSLNDGAGNFGAAHYVLDNLGVDQGWRVDAHPRFAADLTGDGRADIIGFGDAGVWTSLNDGAGNFGPARYALANFGVDQSWRVDQHPRFVTDLTGDGRADIIGFGDAGVWTSLNDGTGNFGPARYVLDNFGVDQSWRVDAHPRFVTDLTGDGRADIIGFGDAGVWVALNDGAGGFEPAQRLIPFFGTSTTYHQWLVTTTPRLLADLTGNGASDIVGFADDGVWVAVLDTTGPLSPQYVVQNFAYNEGSWRVERHPRVVADLTGDGRGDIVGFGDAGVYVSYNQGSGPVPRPVVVT</sequence>
<dbReference type="RefSeq" id="WP_092653075.1">
    <property type="nucleotide sequence ID" value="NZ_LT629732.1"/>
</dbReference>
<evidence type="ECO:0000313" key="2">
    <source>
        <dbReference type="Proteomes" id="UP000198983"/>
    </source>
</evidence>
<protein>
    <submittedName>
        <fullName evidence="1">Repeat domain-containing protein</fullName>
    </submittedName>
</protein>
<organism evidence="1 2">
    <name type="scientific">Actinopolymorpha singaporensis</name>
    <dbReference type="NCBI Taxonomy" id="117157"/>
    <lineage>
        <taxon>Bacteria</taxon>
        <taxon>Bacillati</taxon>
        <taxon>Actinomycetota</taxon>
        <taxon>Actinomycetes</taxon>
        <taxon>Propionibacteriales</taxon>
        <taxon>Actinopolymorphaceae</taxon>
        <taxon>Actinopolymorpha</taxon>
    </lineage>
</organism>
<keyword evidence="2" id="KW-1185">Reference proteome</keyword>
<accession>A0A1H1R6N2</accession>
<evidence type="ECO:0000313" key="1">
    <source>
        <dbReference type="EMBL" id="SDS31363.1"/>
    </source>
</evidence>
<proteinExistence type="predicted"/>
<dbReference type="STRING" id="117157.SAMN04489717_2295"/>